<dbReference type="Proteomes" id="UP001345827">
    <property type="component" value="Unassembled WGS sequence"/>
</dbReference>
<evidence type="ECO:0000313" key="1">
    <source>
        <dbReference type="EMBL" id="KAK5534704.1"/>
    </source>
</evidence>
<reference evidence="1 2" key="1">
    <citation type="submission" date="2023-06" db="EMBL/GenBank/DDBJ databases">
        <title>Black Yeasts Isolated from many extreme environments.</title>
        <authorList>
            <person name="Coleine C."/>
            <person name="Stajich J.E."/>
            <person name="Selbmann L."/>
        </authorList>
    </citation>
    <scope>NUCLEOTIDE SEQUENCE [LARGE SCALE GENOMIC DNA]</scope>
    <source>
        <strain evidence="1 2">CCFEE 5887</strain>
    </source>
</reference>
<dbReference type="SMART" id="SM00028">
    <property type="entry name" value="TPR"/>
    <property type="match status" value="5"/>
</dbReference>
<name>A0AAV9Q7W1_9PEZI</name>
<dbReference type="InterPro" id="IPR053137">
    <property type="entry name" value="NLR-like"/>
</dbReference>
<dbReference type="SUPFAM" id="SSF53474">
    <property type="entry name" value="alpha/beta-Hydrolases"/>
    <property type="match status" value="1"/>
</dbReference>
<dbReference type="SUPFAM" id="SSF52540">
    <property type="entry name" value="P-loop containing nucleoside triphosphate hydrolases"/>
    <property type="match status" value="1"/>
</dbReference>
<evidence type="ECO:0008006" key="3">
    <source>
        <dbReference type="Google" id="ProtNLM"/>
    </source>
</evidence>
<dbReference type="EMBL" id="JAXLQG010000011">
    <property type="protein sequence ID" value="KAK5534704.1"/>
    <property type="molecule type" value="Genomic_DNA"/>
</dbReference>
<dbReference type="PANTHER" id="PTHR46082:SF6">
    <property type="entry name" value="AAA+ ATPASE DOMAIN-CONTAINING PROTEIN-RELATED"/>
    <property type="match status" value="1"/>
</dbReference>
<dbReference type="InterPro" id="IPR019734">
    <property type="entry name" value="TPR_rpt"/>
</dbReference>
<dbReference type="SUPFAM" id="SSF48452">
    <property type="entry name" value="TPR-like"/>
    <property type="match status" value="2"/>
</dbReference>
<dbReference type="Gene3D" id="3.40.50.300">
    <property type="entry name" value="P-loop containing nucleotide triphosphate hydrolases"/>
    <property type="match status" value="1"/>
</dbReference>
<sequence>MLAQADGNFSIVAVHGLGETSTTAWTDSGTGLLWLRDLLPKDLHVARVLSFGYNLETSSFFARDGGDILEGIAVTLVQNLEGYRALNGGQQRPIIFICHGLGGTVVKKALVYSSTRTSPHVQHLYTIFISTYAILLFGVPHDHIVEWKWLELESVLQHSKGLSKPRQFRKDDGQAPKGETLRTIEAAFAPLMKQFRIYFFWESVETTLGKLRSVMVDQSSAAPAHLDNTERMGIHSDHLGMVKYATSDCQTYISVLAALIRYCQDASSLISHRWKLAEANISQARANEAFELTGLVYEIQDSQRRHSSAVTGIKPPKKQIDLPRRPFVHYVGRSGMSHDLEKAFFSSRGELQKIFVLCGMPGTGKTEISIQFARDNQHRFSAIFTIQATNPQHIKESYAKIGAYGGLEPTERSGKYWLEQSEEPWLLIVDNADDPHLDLSTILPLGDHGSILVTTRNPELRKHNTVGYSQVGGLDREEARYLLLTSANIRGPPWQPIVQVTADRITEALGYLPLAVKAAGASIYRNVCKLHEYLDFHSDFRSRYHSLGDVERKTQESEASVYSVFDISHRWLESQESTAARDALELLNVVAFYHFEHIRLDVFTKAKDSRHESSNRDGAKSLFTRLSESVVLRMSPPRALPRFLKDRPSSGPWRVREALAQLSSLSMIFYDDEGDRFSLHPLVHAWIRDRMSISEKGLWASVAMNILTDSVRLPSATETDDVGEYHRDILPHLDLSLANSPLWVKTGSAMLQNIPCAFVMIMQPTLLLMLQEQAKDKAKCGYVYLICGRFNDATVHLSAVCKALLHILGPRSEKTMRAQLALAQVYWGLGQMSEAIRLQSLVVEARKSVYGVEHTETMLAMDHLGRSYWLNGQYKEALQLQEYAVQKMRVQLPPGDKRLLAALDNLGIILGSWHRYDESLKLHQEVLQMRRKNQGPSDADMISTRMYMAMALLDVGRPQEAQDEMAEVYQVRRSQLGKEHPWTLWALCYLAKIKVKLGLLDEAEEMLSEGIAAGKRSLTDDHLGVLMGCGELARVYSRQGRLGEASSLLSETIERLKRSRGEYHPDCIYALWKMAQLKKKQGNNQEATYHCKAALELAKHRLTLDHPLSKLIVLEKNKLEAENG</sequence>
<dbReference type="PANTHER" id="PTHR46082">
    <property type="entry name" value="ATP/GTP-BINDING PROTEIN-RELATED"/>
    <property type="match status" value="1"/>
</dbReference>
<dbReference type="Gene3D" id="1.25.40.10">
    <property type="entry name" value="Tetratricopeptide repeat domain"/>
    <property type="match status" value="2"/>
</dbReference>
<evidence type="ECO:0000313" key="2">
    <source>
        <dbReference type="Proteomes" id="UP001345827"/>
    </source>
</evidence>
<dbReference type="Pfam" id="PF13374">
    <property type="entry name" value="TPR_10"/>
    <property type="match status" value="1"/>
</dbReference>
<keyword evidence="2" id="KW-1185">Reference proteome</keyword>
<protein>
    <recommendedName>
        <fullName evidence="3">NB-ARC domain-containing protein</fullName>
    </recommendedName>
</protein>
<dbReference type="InterPro" id="IPR011990">
    <property type="entry name" value="TPR-like_helical_dom_sf"/>
</dbReference>
<accession>A0AAV9Q7W1</accession>
<dbReference type="AlphaFoldDB" id="A0AAV9Q7W1"/>
<dbReference type="InterPro" id="IPR027417">
    <property type="entry name" value="P-loop_NTPase"/>
</dbReference>
<proteinExistence type="predicted"/>
<comment type="caution">
    <text evidence="1">The sequence shown here is derived from an EMBL/GenBank/DDBJ whole genome shotgun (WGS) entry which is preliminary data.</text>
</comment>
<dbReference type="Pfam" id="PF13424">
    <property type="entry name" value="TPR_12"/>
    <property type="match status" value="3"/>
</dbReference>
<dbReference type="InterPro" id="IPR029058">
    <property type="entry name" value="AB_hydrolase_fold"/>
</dbReference>
<organism evidence="1 2">
    <name type="scientific">Vermiconidia calcicola</name>
    <dbReference type="NCBI Taxonomy" id="1690605"/>
    <lineage>
        <taxon>Eukaryota</taxon>
        <taxon>Fungi</taxon>
        <taxon>Dikarya</taxon>
        <taxon>Ascomycota</taxon>
        <taxon>Pezizomycotina</taxon>
        <taxon>Dothideomycetes</taxon>
        <taxon>Dothideomycetidae</taxon>
        <taxon>Mycosphaerellales</taxon>
        <taxon>Extremaceae</taxon>
        <taxon>Vermiconidia</taxon>
    </lineage>
</organism>
<gene>
    <name evidence="1" type="ORF">LTR25_006736</name>
</gene>